<evidence type="ECO:0000313" key="4">
    <source>
        <dbReference type="EMBL" id="SNR51044.1"/>
    </source>
</evidence>
<dbReference type="OrthoDB" id="88903at2"/>
<name>A0A238WXW5_9FLAO</name>
<sequence length="605" mass="69880">MDYTIISITTTAVLASAGFIFLFISKVKTNKEIKSNQSSNENSKSIKKKLSDNINKLLSEKLVMEKLLKEKERQLSDFEKVKQSGAKFETDEKLIKEINDLKEKIEDLEDEISDLEKRNKRLKEEKNELEEKIYSIEKGKNELEDTLQKNENKLNEAEKVNKRQQETLSFISDILNANNAKNEKYEEINNKTWEIFSYINDNLKNGLSYLENDFINDDTIDECWNWCNQEVKTWIKNKKVVAIVGEFSAGKTTIVNRILKQDDPNAIELPVKSTETTAIPTYISKGIDFNCQFYSPSGDLKNISSESFQKVTKSVLDDINISSLVKYFVLSYKNENLSNLSILDTPGFGSNSEEIINKTTKVVKEADALFWVVDANSGELNSSSVKVIKDNLQDIPLYLIINKSDTKSPKDLKILESKIKETLDKNKINYKKVITFSHVKELDELMTILNSISPKNQRNIISEIREQINITLKDSKALLGELKREEKSLRRGIEVVKRKLNDIINEIDYSLDDMQSVIEFKEKFFVEDYYKITKDKYGKFENGKERILSSNDRLPDSINNFIDLNGSHSEMLEKISNKKYFIDNLKDSNKKFEDLINNYNPKLIS</sequence>
<feature type="domain" description="Dynamin N-terminal" evidence="3">
    <location>
        <begin position="241"/>
        <end position="389"/>
    </location>
</feature>
<keyword evidence="5" id="KW-1185">Reference proteome</keyword>
<keyword evidence="2" id="KW-1133">Transmembrane helix</keyword>
<evidence type="ECO:0000256" key="1">
    <source>
        <dbReference type="SAM" id="Coils"/>
    </source>
</evidence>
<feature type="coiled-coil region" evidence="1">
    <location>
        <begin position="40"/>
        <end position="191"/>
    </location>
</feature>
<dbReference type="Proteomes" id="UP000198384">
    <property type="component" value="Unassembled WGS sequence"/>
</dbReference>
<reference evidence="4 5" key="1">
    <citation type="submission" date="2017-06" db="EMBL/GenBank/DDBJ databases">
        <authorList>
            <person name="Kim H.J."/>
            <person name="Triplett B.A."/>
        </authorList>
    </citation>
    <scope>NUCLEOTIDE SEQUENCE [LARGE SCALE GENOMIC DNA]</scope>
    <source>
        <strain evidence="4 5">DSM 29150</strain>
    </source>
</reference>
<dbReference type="AlphaFoldDB" id="A0A238WXW5"/>
<dbReference type="Gene3D" id="3.40.50.300">
    <property type="entry name" value="P-loop containing nucleotide triphosphate hydrolases"/>
    <property type="match status" value="1"/>
</dbReference>
<dbReference type="EMBL" id="FZNT01000004">
    <property type="protein sequence ID" value="SNR51044.1"/>
    <property type="molecule type" value="Genomic_DNA"/>
</dbReference>
<dbReference type="RefSeq" id="WP_089381261.1">
    <property type="nucleotide sequence ID" value="NZ_FZNT01000004.1"/>
</dbReference>
<dbReference type="Pfam" id="PF00350">
    <property type="entry name" value="Dynamin_N"/>
    <property type="match status" value="1"/>
</dbReference>
<proteinExistence type="predicted"/>
<evidence type="ECO:0000313" key="5">
    <source>
        <dbReference type="Proteomes" id="UP000198384"/>
    </source>
</evidence>
<feature type="transmembrane region" description="Helical" evidence="2">
    <location>
        <begin position="6"/>
        <end position="24"/>
    </location>
</feature>
<gene>
    <name evidence="4" type="ORF">SAMN06265371_104148</name>
</gene>
<dbReference type="InterPro" id="IPR045063">
    <property type="entry name" value="Dynamin_N"/>
</dbReference>
<evidence type="ECO:0000256" key="2">
    <source>
        <dbReference type="SAM" id="Phobius"/>
    </source>
</evidence>
<keyword evidence="2" id="KW-0812">Transmembrane</keyword>
<organism evidence="4 5">
    <name type="scientific">Lutibacter agarilyticus</name>
    <dbReference type="NCBI Taxonomy" id="1109740"/>
    <lineage>
        <taxon>Bacteria</taxon>
        <taxon>Pseudomonadati</taxon>
        <taxon>Bacteroidota</taxon>
        <taxon>Flavobacteriia</taxon>
        <taxon>Flavobacteriales</taxon>
        <taxon>Flavobacteriaceae</taxon>
        <taxon>Lutibacter</taxon>
    </lineage>
</organism>
<dbReference type="InterPro" id="IPR027417">
    <property type="entry name" value="P-loop_NTPase"/>
</dbReference>
<keyword evidence="2" id="KW-0472">Membrane</keyword>
<evidence type="ECO:0000259" key="3">
    <source>
        <dbReference type="Pfam" id="PF00350"/>
    </source>
</evidence>
<protein>
    <submittedName>
        <fullName evidence="4">Small GTP-binding protein domain-containing protein</fullName>
    </submittedName>
</protein>
<accession>A0A238WXW5</accession>
<keyword evidence="1" id="KW-0175">Coiled coil</keyword>
<dbReference type="SUPFAM" id="SSF52540">
    <property type="entry name" value="P-loop containing nucleoside triphosphate hydrolases"/>
    <property type="match status" value="1"/>
</dbReference>